<dbReference type="Proteomes" id="UP001163328">
    <property type="component" value="Chromosome"/>
</dbReference>
<evidence type="ECO:0000313" key="8">
    <source>
        <dbReference type="Proteomes" id="UP001163328"/>
    </source>
</evidence>
<feature type="region of interest" description="Disordered" evidence="5">
    <location>
        <begin position="1398"/>
        <end position="1423"/>
    </location>
</feature>
<keyword evidence="8" id="KW-1185">Reference proteome</keyword>
<feature type="domain" description="Translocation and assembly module TamB C-terminal" evidence="6">
    <location>
        <begin position="934"/>
        <end position="1358"/>
    </location>
</feature>
<reference evidence="7" key="1">
    <citation type="submission" date="2021-08" db="EMBL/GenBank/DDBJ databases">
        <title>Flavobacterium sp. strain CC-SYL302.</title>
        <authorList>
            <person name="Lin S.-Y."/>
            <person name="Lee T.-H."/>
            <person name="Young C.-C."/>
        </authorList>
    </citation>
    <scope>NUCLEOTIDE SEQUENCE</scope>
    <source>
        <strain evidence="7">CC-SYL302</strain>
    </source>
</reference>
<keyword evidence="2" id="KW-0812">Transmembrane</keyword>
<evidence type="ECO:0000256" key="2">
    <source>
        <dbReference type="ARBA" id="ARBA00022692"/>
    </source>
</evidence>
<evidence type="ECO:0000313" key="7">
    <source>
        <dbReference type="EMBL" id="UYW02047.1"/>
    </source>
</evidence>
<dbReference type="PANTHER" id="PTHR36985">
    <property type="entry name" value="TRANSLOCATION AND ASSEMBLY MODULE SUBUNIT TAMB"/>
    <property type="match status" value="1"/>
</dbReference>
<evidence type="ECO:0000256" key="1">
    <source>
        <dbReference type="ARBA" id="ARBA00004167"/>
    </source>
</evidence>
<dbReference type="PANTHER" id="PTHR36985:SF1">
    <property type="entry name" value="TRANSLOCATION AND ASSEMBLY MODULE SUBUNIT TAMB"/>
    <property type="match status" value="1"/>
</dbReference>
<keyword evidence="3" id="KW-1133">Transmembrane helix</keyword>
<organism evidence="7 8">
    <name type="scientific">Flavobacterium agricola</name>
    <dbReference type="NCBI Taxonomy" id="2870839"/>
    <lineage>
        <taxon>Bacteria</taxon>
        <taxon>Pseudomonadati</taxon>
        <taxon>Bacteroidota</taxon>
        <taxon>Flavobacteriia</taxon>
        <taxon>Flavobacteriales</taxon>
        <taxon>Flavobacteriaceae</taxon>
        <taxon>Flavobacterium</taxon>
    </lineage>
</organism>
<protein>
    <submittedName>
        <fullName evidence="7">Translocation/assembly module TamB domain-containing protein</fullName>
    </submittedName>
</protein>
<evidence type="ECO:0000256" key="5">
    <source>
        <dbReference type="SAM" id="MobiDB-lite"/>
    </source>
</evidence>
<keyword evidence="4" id="KW-0472">Membrane</keyword>
<evidence type="ECO:0000259" key="6">
    <source>
        <dbReference type="Pfam" id="PF04357"/>
    </source>
</evidence>
<evidence type="ECO:0000256" key="3">
    <source>
        <dbReference type="ARBA" id="ARBA00022989"/>
    </source>
</evidence>
<comment type="subcellular location">
    <subcellularLocation>
        <location evidence="1">Membrane</location>
        <topology evidence="1">Single-pass membrane protein</topology>
    </subcellularLocation>
</comment>
<dbReference type="InterPro" id="IPR007452">
    <property type="entry name" value="TamB_C"/>
</dbReference>
<sequence length="1423" mass="160515">MYVNKLKTSLLGVKEIANSKVFLGKAELHNFNFKVIKYENEDYTNLDEFISKVDDGQPGTGRFRLSSPNIKAYNSRFQFINKQVEKSKILDFNQLNGDLDNFYIKGPEITTNIKQLSFNEQSGISVKQLAGNFLYNKTNLYVKELNLKTAESTIEGKVELIYKPKYFQDFTNKVRIETNITRSRISSNDLNTFYNEFAPNQYFYLQSQIQGFLNDFTLFNLSAFHTSGTEVIGKVQFQNLFDKEKEFRMIGRFAKAETSYQKTNLILPRILHDKLPEALNRLGNVVLVGQIDLSKRDLSSNMSILTSIGKGEAFVSLEGFDNPDKVKYLGKVALNDFDLGYFLNEDILQKTTFNIKVDGTGFTKKAMNVGVNGKVNKFYFGGYNYTNIEIDGNFKQPYFNGNLKANDPNLKMIFNGLVNLEENHKEFDFKAQVDLANLHLLGIRKNKEIATFSGSFDVKASGNTIDDIAGTAIIDNIVIDIDDEEYQFKDFLIQSTFTDQVRHLTFQSPDIVSGNIVGIYQANQVGKLVQNALGSLYSNYSPFELNKKQFIDFDVTIYNKIVEVLDEKISVSNKTTLKGRIDGDSNDFSMNFKSPNLVIYNNELDNVNIQVNNKNPLFNTFIEMDSIKMPKYKLSNFSLINLTLNDTMYVRSEFAGGAKATDLYNLNLYHTIDTDNKSVLGFKKSEIAMKNFTWFINEEDSPEDNKIIFNKKLDDFEIDNISMSSAGQRVNLYGTMQGKYDKDLSLTFDDVDLSKLLIINSETLSFGGELDGVLNVKQNKPQQYQPSTNLIIEKFKFNGTELGNFTFNINGNDDFSVFTVNSKIKEQETEKLAIDGTIDFKADPKGKLDLEMSLSNFKMQPLQQVLGNIFQNIRGFASGKTAVEGVLLDPEINGRVYLTDAGMTIPFLGVDFNMEQNASIDVTENQFLIRHIKLTDTKYNTSAYIDGSIRHKHLQNWFLDVDVNSKNMLILDTKDNYETPFYGTAFIEGTAHISGPTNALVFDIKAKSNTGTTIKLPLGESEGGLGNNSFVHFYNQKDKKNIEKGITAVATSNNIEMIFDLDITPEAEIEIILDRSSGHGMKGRGIGTINIELNTLGKFRMLGDYQVWSGEYNFRYGGIIDKKFQVNKYSTIRWADGNPMNALLNLQAVYKTESNPAILLENPSFNRKIPTDVIIDLSGNLTNPHPDFIISFPNLSSVMKSEIDYKLQDKDTRQTQAMALLTGGGFLTQENAANAVYGSIFERAGSLFSEIFSGDEEVLQVGFNYTQADRNPYIQTEGRIGVTLSTNINEKIMVNGKVRVPVGGTEESTIIGDIEVAIKLNTDGSLTARVFNRENDIYYFGEGIGYTQGVGVNYQVDFDTFRELLGKIIKSANKKTKETPVQDSTDSDFSPEFIKFIESRKNRPNLPEPQKTTEPPMRVPDLD</sequence>
<dbReference type="EMBL" id="CP081495">
    <property type="protein sequence ID" value="UYW02047.1"/>
    <property type="molecule type" value="Genomic_DNA"/>
</dbReference>
<gene>
    <name evidence="7" type="ORF">K5I29_03815</name>
</gene>
<name>A0ABY6M0G4_9FLAO</name>
<dbReference type="Pfam" id="PF04357">
    <property type="entry name" value="TamB"/>
    <property type="match status" value="1"/>
</dbReference>
<accession>A0ABY6M0G4</accession>
<evidence type="ECO:0000256" key="4">
    <source>
        <dbReference type="ARBA" id="ARBA00023136"/>
    </source>
</evidence>
<dbReference type="RefSeq" id="WP_264434527.1">
    <property type="nucleotide sequence ID" value="NZ_CP081495.1"/>
</dbReference>
<proteinExistence type="predicted"/>